<dbReference type="PROSITE" id="PS50271">
    <property type="entry name" value="ZF_UBP"/>
    <property type="match status" value="1"/>
</dbReference>
<dbReference type="Gene3D" id="3.30.40.10">
    <property type="entry name" value="Zinc/RING finger domain, C3HC4 (zinc finger)"/>
    <property type="match status" value="1"/>
</dbReference>
<dbReference type="EMBL" id="AP025739">
    <property type="protein sequence ID" value="BDI28215.1"/>
    <property type="molecule type" value="Genomic_DNA"/>
</dbReference>
<evidence type="ECO:0000313" key="4">
    <source>
        <dbReference type="EMBL" id="BDI28215.1"/>
    </source>
</evidence>
<dbReference type="GO" id="GO:0003700">
    <property type="term" value="F:DNA-binding transcription factor activity"/>
    <property type="evidence" value="ECO:0007669"/>
    <property type="project" value="TreeGrafter"/>
</dbReference>
<evidence type="ECO:0000313" key="5">
    <source>
        <dbReference type="Proteomes" id="UP000287394"/>
    </source>
</evidence>
<dbReference type="PANTHER" id="PTHR30146:SF153">
    <property type="entry name" value="LACTOSE OPERON REPRESSOR"/>
    <property type="match status" value="1"/>
</dbReference>
<protein>
    <submittedName>
        <fullName evidence="4">Uncharacterized protein</fullName>
    </submittedName>
</protein>
<name>A0A402CS45_9BACT</name>
<dbReference type="SUPFAM" id="SSF57850">
    <property type="entry name" value="RING/U-box"/>
    <property type="match status" value="1"/>
</dbReference>
<dbReference type="Pfam" id="PF13377">
    <property type="entry name" value="Peripla_BP_3"/>
    <property type="match status" value="1"/>
</dbReference>
<dbReference type="OrthoDB" id="120315at2"/>
<evidence type="ECO:0000256" key="2">
    <source>
        <dbReference type="ARBA" id="ARBA00023125"/>
    </source>
</evidence>
<dbReference type="PANTHER" id="PTHR30146">
    <property type="entry name" value="LACI-RELATED TRANSCRIPTIONAL REPRESSOR"/>
    <property type="match status" value="1"/>
</dbReference>
<organism evidence="4 5">
    <name type="scientific">Capsulimonas corticalis</name>
    <dbReference type="NCBI Taxonomy" id="2219043"/>
    <lineage>
        <taxon>Bacteria</taxon>
        <taxon>Bacillati</taxon>
        <taxon>Armatimonadota</taxon>
        <taxon>Armatimonadia</taxon>
        <taxon>Capsulimonadales</taxon>
        <taxon>Capsulimonadaceae</taxon>
        <taxon>Capsulimonas</taxon>
    </lineage>
</organism>
<keyword evidence="2" id="KW-0238">DNA-binding</keyword>
<keyword evidence="1" id="KW-0805">Transcription regulation</keyword>
<dbReference type="InterPro" id="IPR001607">
    <property type="entry name" value="Znf_UBP"/>
</dbReference>
<dbReference type="SMART" id="SM00290">
    <property type="entry name" value="ZnF_UBP"/>
    <property type="match status" value="1"/>
</dbReference>
<dbReference type="InterPro" id="IPR028082">
    <property type="entry name" value="Peripla_BP_I"/>
</dbReference>
<dbReference type="AlphaFoldDB" id="A0A402CS45"/>
<dbReference type="GO" id="GO:0008270">
    <property type="term" value="F:zinc ion binding"/>
    <property type="evidence" value="ECO:0007669"/>
    <property type="project" value="InterPro"/>
</dbReference>
<keyword evidence="5" id="KW-1185">Reference proteome</keyword>
<keyword evidence="3" id="KW-0804">Transcription</keyword>
<proteinExistence type="predicted"/>
<dbReference type="SUPFAM" id="SSF53822">
    <property type="entry name" value="Periplasmic binding protein-like I"/>
    <property type="match status" value="1"/>
</dbReference>
<dbReference type="Proteomes" id="UP000287394">
    <property type="component" value="Chromosome"/>
</dbReference>
<reference evidence="4 5" key="1">
    <citation type="journal article" date="2019" name="Int. J. Syst. Evol. Microbiol.">
        <title>Capsulimonas corticalis gen. nov., sp. nov., an aerobic capsulated bacterium, of a novel bacterial order, Capsulimonadales ord. nov., of the class Armatimonadia of the phylum Armatimonadetes.</title>
        <authorList>
            <person name="Li J."/>
            <person name="Kudo C."/>
            <person name="Tonouchi A."/>
        </authorList>
    </citation>
    <scope>NUCLEOTIDE SEQUENCE [LARGE SCALE GENOMIC DNA]</scope>
    <source>
        <strain evidence="4 5">AX-7</strain>
    </source>
</reference>
<dbReference type="InterPro" id="IPR046335">
    <property type="entry name" value="LacI/GalR-like_sensor"/>
</dbReference>
<gene>
    <name evidence="4" type="ORF">CCAX7_002660</name>
</gene>
<dbReference type="GO" id="GO:0000976">
    <property type="term" value="F:transcription cis-regulatory region binding"/>
    <property type="evidence" value="ECO:0007669"/>
    <property type="project" value="TreeGrafter"/>
</dbReference>
<accession>A0A402CS45</accession>
<evidence type="ECO:0000256" key="1">
    <source>
        <dbReference type="ARBA" id="ARBA00023015"/>
    </source>
</evidence>
<sequence length="193" mass="20995">MPQKCTHLDQIKDVEPKTPQGCEECLESGDSWVHLRLCLECGHVGCCDSSKNKHATKHFHATQHPIMQSFQPGEDWRWCYVDEIEVCRMLIALPEPPTAIVAGDAASAFQAIEGLGNLGKRVPEDMSVVGFDDCPAAANFPGLTTVRQPAEEVGQLAGQFVSRLLEGAPASECRVTLPVELIIRASTASPRSE</sequence>
<evidence type="ECO:0000256" key="3">
    <source>
        <dbReference type="ARBA" id="ARBA00023163"/>
    </source>
</evidence>
<dbReference type="Gene3D" id="3.40.50.2300">
    <property type="match status" value="1"/>
</dbReference>
<dbReference type="InterPro" id="IPR013083">
    <property type="entry name" value="Znf_RING/FYVE/PHD"/>
</dbReference>
<dbReference type="KEGG" id="ccot:CCAX7_002660"/>